<sequence length="79" mass="8857">MYTAIAGLTWKCKQSSSQRREPHDKRLARRCCDGAHSFIVAHGVYVYLEYAVEKTRAGAPDEMGRLFCPSEIHTMGGLP</sequence>
<dbReference type="EMBL" id="BNJF01000009">
    <property type="protein sequence ID" value="GHO50752.1"/>
    <property type="molecule type" value="Genomic_DNA"/>
</dbReference>
<gene>
    <name evidence="1" type="ORF">KSX_89150</name>
</gene>
<organism evidence="1 2">
    <name type="scientific">Ktedonospora formicarum</name>
    <dbReference type="NCBI Taxonomy" id="2778364"/>
    <lineage>
        <taxon>Bacteria</taxon>
        <taxon>Bacillati</taxon>
        <taxon>Chloroflexota</taxon>
        <taxon>Ktedonobacteria</taxon>
        <taxon>Ktedonobacterales</taxon>
        <taxon>Ktedonobacteraceae</taxon>
        <taxon>Ktedonospora</taxon>
    </lineage>
</organism>
<evidence type="ECO:0000313" key="1">
    <source>
        <dbReference type="EMBL" id="GHO50752.1"/>
    </source>
</evidence>
<reference evidence="1" key="1">
    <citation type="submission" date="2020-10" db="EMBL/GenBank/DDBJ databases">
        <title>Taxonomic study of unclassified bacteria belonging to the class Ktedonobacteria.</title>
        <authorList>
            <person name="Yabe S."/>
            <person name="Wang C.M."/>
            <person name="Zheng Y."/>
            <person name="Sakai Y."/>
            <person name="Cavaletti L."/>
            <person name="Monciardini P."/>
            <person name="Donadio S."/>
        </authorList>
    </citation>
    <scope>NUCLEOTIDE SEQUENCE</scope>
    <source>
        <strain evidence="1">SOSP1-1</strain>
    </source>
</reference>
<dbReference type="AlphaFoldDB" id="A0A8J3IDI1"/>
<protein>
    <submittedName>
        <fullName evidence="1">Uncharacterized protein</fullName>
    </submittedName>
</protein>
<evidence type="ECO:0000313" key="2">
    <source>
        <dbReference type="Proteomes" id="UP000612362"/>
    </source>
</evidence>
<accession>A0A8J3IDI1</accession>
<keyword evidence="2" id="KW-1185">Reference proteome</keyword>
<dbReference type="Proteomes" id="UP000612362">
    <property type="component" value="Unassembled WGS sequence"/>
</dbReference>
<comment type="caution">
    <text evidence="1">The sequence shown here is derived from an EMBL/GenBank/DDBJ whole genome shotgun (WGS) entry which is preliminary data.</text>
</comment>
<proteinExistence type="predicted"/>
<name>A0A8J3IDI1_9CHLR</name>